<gene>
    <name evidence="2" type="ORF">SAMN04487990_10272</name>
</gene>
<evidence type="ECO:0000256" key="1">
    <source>
        <dbReference type="SAM" id="SignalP"/>
    </source>
</evidence>
<sequence>MKPLYLIVALLFSIGSFAQDSSNTSVKAPKIITKLPIHKTAFVNDVEFTFLKLVSDSRCPKGVNCIWAGEVELLVKVKHGDREAEEKLITIGFKRQPTGDETSIIFKNDAFTIKALTVSPYPEHGVAIEPSAYKLHFDVIKL</sequence>
<accession>A0A1H3VXS3</accession>
<dbReference type="STRING" id="283786.SAMN04487990_10272"/>
<dbReference type="AlphaFoldDB" id="A0A1H3VXS3"/>
<dbReference type="OrthoDB" id="163809at2"/>
<keyword evidence="3" id="KW-1185">Reference proteome</keyword>
<organism evidence="2 3">
    <name type="scientific">Bizionia paragorgiae</name>
    <dbReference type="NCBI Taxonomy" id="283786"/>
    <lineage>
        <taxon>Bacteria</taxon>
        <taxon>Pseudomonadati</taxon>
        <taxon>Bacteroidota</taxon>
        <taxon>Flavobacteriia</taxon>
        <taxon>Flavobacteriales</taxon>
        <taxon>Flavobacteriaceae</taxon>
        <taxon>Bizionia</taxon>
    </lineage>
</organism>
<feature type="signal peptide" evidence="1">
    <location>
        <begin position="1"/>
        <end position="18"/>
    </location>
</feature>
<evidence type="ECO:0000313" key="3">
    <source>
        <dbReference type="Proteomes" id="UP000198846"/>
    </source>
</evidence>
<dbReference type="RefSeq" id="WP_092131540.1">
    <property type="nucleotide sequence ID" value="NZ_FNQK01000002.1"/>
</dbReference>
<dbReference type="Proteomes" id="UP000198846">
    <property type="component" value="Unassembled WGS sequence"/>
</dbReference>
<feature type="chain" id="PRO_5011748114" evidence="1">
    <location>
        <begin position="19"/>
        <end position="142"/>
    </location>
</feature>
<name>A0A1H3VXS3_BIZPA</name>
<reference evidence="2 3" key="1">
    <citation type="submission" date="2016-10" db="EMBL/GenBank/DDBJ databases">
        <authorList>
            <person name="de Groot N.N."/>
        </authorList>
    </citation>
    <scope>NUCLEOTIDE SEQUENCE [LARGE SCALE GENOMIC DNA]</scope>
    <source>
        <strain evidence="2 3">DSM 23842</strain>
    </source>
</reference>
<keyword evidence="1" id="KW-0732">Signal</keyword>
<evidence type="ECO:0000313" key="2">
    <source>
        <dbReference type="EMBL" id="SDZ78994.1"/>
    </source>
</evidence>
<protein>
    <submittedName>
        <fullName evidence="2">Uncharacterized protein</fullName>
    </submittedName>
</protein>
<proteinExistence type="predicted"/>
<dbReference type="EMBL" id="FNQK01000002">
    <property type="protein sequence ID" value="SDZ78994.1"/>
    <property type="molecule type" value="Genomic_DNA"/>
</dbReference>